<dbReference type="GO" id="GO:0016705">
    <property type="term" value="F:oxidoreductase activity, acting on paired donors, with incorporation or reduction of molecular oxygen"/>
    <property type="evidence" value="ECO:0007669"/>
    <property type="project" value="InterPro"/>
</dbReference>
<dbReference type="FunFam" id="1.10.630.10:FF:000018">
    <property type="entry name" value="Cytochrome P450 monooxygenase"/>
    <property type="match status" value="1"/>
</dbReference>
<evidence type="ECO:0000256" key="7">
    <source>
        <dbReference type="ARBA" id="ARBA00023033"/>
    </source>
</evidence>
<proteinExistence type="inferred from homology"/>
<dbReference type="GO" id="GO:0005506">
    <property type="term" value="F:iron ion binding"/>
    <property type="evidence" value="ECO:0007669"/>
    <property type="project" value="InterPro"/>
</dbReference>
<reference evidence="11" key="1">
    <citation type="submission" date="2016-10" db="EMBL/GenBank/DDBJ databases">
        <authorList>
            <person name="Varghese N."/>
            <person name="Submissions S."/>
        </authorList>
    </citation>
    <scope>NUCLEOTIDE SEQUENCE [LARGE SCALE GENOMIC DNA]</scope>
    <source>
        <strain evidence="11">DSM 44544</strain>
    </source>
</reference>
<evidence type="ECO:0000256" key="9">
    <source>
        <dbReference type="RuleBase" id="RU000461"/>
    </source>
</evidence>
<dbReference type="InterPro" id="IPR017972">
    <property type="entry name" value="Cyt_P450_CS"/>
</dbReference>
<gene>
    <name evidence="10" type="ORF">SAMN04489727_7114</name>
</gene>
<evidence type="ECO:0000256" key="1">
    <source>
        <dbReference type="ARBA" id="ARBA00004660"/>
    </source>
</evidence>
<dbReference type="AlphaFoldDB" id="A0A1H4Z651"/>
<evidence type="ECO:0000256" key="6">
    <source>
        <dbReference type="ARBA" id="ARBA00023004"/>
    </source>
</evidence>
<dbReference type="PRINTS" id="PR00359">
    <property type="entry name" value="BP450"/>
</dbReference>
<dbReference type="Gene3D" id="1.10.630.10">
    <property type="entry name" value="Cytochrome P450"/>
    <property type="match status" value="1"/>
</dbReference>
<dbReference type="STRING" id="208445.SAMN04489727_7114"/>
<name>A0A1H4Z651_9PSEU</name>
<keyword evidence="4 9" id="KW-0479">Metal-binding</keyword>
<dbReference type="PANTHER" id="PTHR46696">
    <property type="entry name" value="P450, PUTATIVE (EUROFUNG)-RELATED"/>
    <property type="match status" value="1"/>
</dbReference>
<keyword evidence="7 9" id="KW-0503">Monooxygenase</keyword>
<dbReference type="EMBL" id="FNSO01000004">
    <property type="protein sequence ID" value="SED25716.1"/>
    <property type="molecule type" value="Genomic_DNA"/>
</dbReference>
<dbReference type="CDD" id="cd11031">
    <property type="entry name" value="Cyp158A-like"/>
    <property type="match status" value="1"/>
</dbReference>
<protein>
    <submittedName>
        <fullName evidence="10">Cytochrome P450</fullName>
    </submittedName>
</protein>
<evidence type="ECO:0000256" key="2">
    <source>
        <dbReference type="ARBA" id="ARBA00010617"/>
    </source>
</evidence>
<evidence type="ECO:0000256" key="5">
    <source>
        <dbReference type="ARBA" id="ARBA00023002"/>
    </source>
</evidence>
<dbReference type="GO" id="GO:0004497">
    <property type="term" value="F:monooxygenase activity"/>
    <property type="evidence" value="ECO:0007669"/>
    <property type="project" value="UniProtKB-KW"/>
</dbReference>
<comment type="function">
    <text evidence="8">Involved in the coupling of aromatic side chains of the heptapeptide of vancomycin.</text>
</comment>
<keyword evidence="11" id="KW-1185">Reference proteome</keyword>
<dbReference type="SUPFAM" id="SSF48264">
    <property type="entry name" value="Cytochrome P450"/>
    <property type="match status" value="1"/>
</dbReference>
<evidence type="ECO:0000256" key="4">
    <source>
        <dbReference type="ARBA" id="ARBA00022723"/>
    </source>
</evidence>
<dbReference type="Proteomes" id="UP000199622">
    <property type="component" value="Unassembled WGS sequence"/>
</dbReference>
<dbReference type="GO" id="GO:0020037">
    <property type="term" value="F:heme binding"/>
    <property type="evidence" value="ECO:0007669"/>
    <property type="project" value="InterPro"/>
</dbReference>
<evidence type="ECO:0000313" key="11">
    <source>
        <dbReference type="Proteomes" id="UP000199622"/>
    </source>
</evidence>
<dbReference type="PANTHER" id="PTHR46696:SF1">
    <property type="entry name" value="CYTOCHROME P450 YJIB-RELATED"/>
    <property type="match status" value="1"/>
</dbReference>
<keyword evidence="6 9" id="KW-0408">Iron</keyword>
<dbReference type="InterPro" id="IPR001128">
    <property type="entry name" value="Cyt_P450"/>
</dbReference>
<comment type="similarity">
    <text evidence="2 9">Belongs to the cytochrome P450 family.</text>
</comment>
<evidence type="ECO:0000256" key="3">
    <source>
        <dbReference type="ARBA" id="ARBA00022617"/>
    </source>
</evidence>
<evidence type="ECO:0000313" key="10">
    <source>
        <dbReference type="EMBL" id="SED25716.1"/>
    </source>
</evidence>
<dbReference type="PROSITE" id="PS00086">
    <property type="entry name" value="CYTOCHROME_P450"/>
    <property type="match status" value="1"/>
</dbReference>
<keyword evidence="3 9" id="KW-0349">Heme</keyword>
<comment type="pathway">
    <text evidence="1">Antibiotic biosynthesis; vancomycin biosynthesis.</text>
</comment>
<keyword evidence="5 9" id="KW-0560">Oxidoreductase</keyword>
<sequence>MTVVPAVSAEALPYPFEPDRLTVDPRFAAMREKQPVSRVRLPFGGEAWLLTRYADVRAMLVDRRFMRSLTVGKDAPRATEAIESESSIITMDPPEHSRLRRLVMKAFTPKRVELLEPRIQQLADELADGMIQAGPPVDLVRNFAIPLPIIALCELLGVPREDREKVHSWTDTMLSLSGAGQDFTEIMNAQRELWGYIAGLVAERRENPTDDLIGALVRARDDEGRLTEGELIDLSGGILAVGHETTANHIANLTYTLLTHPDQLARLRADPGLLPSAVEELVRFVPLNASTGFAHIATEDVEIGGRLIRAGEAVFADLDAANRDAAVFERPEELDVARPRNHHVGFGHGPHHCLGAQMARVELRVAIGTLLNRFPDLGLAVEPEEVPWLAGRRQRGPEALPLTWTEALPAR</sequence>
<organism evidence="10 11">
    <name type="scientific">Amycolatopsis tolypomycina</name>
    <dbReference type="NCBI Taxonomy" id="208445"/>
    <lineage>
        <taxon>Bacteria</taxon>
        <taxon>Bacillati</taxon>
        <taxon>Actinomycetota</taxon>
        <taxon>Actinomycetes</taxon>
        <taxon>Pseudonocardiales</taxon>
        <taxon>Pseudonocardiaceae</taxon>
        <taxon>Amycolatopsis</taxon>
    </lineage>
</organism>
<dbReference type="InterPro" id="IPR036396">
    <property type="entry name" value="Cyt_P450_sf"/>
</dbReference>
<accession>A0A1H4Z651</accession>
<dbReference type="Pfam" id="PF00067">
    <property type="entry name" value="p450"/>
    <property type="match status" value="1"/>
</dbReference>
<dbReference type="PRINTS" id="PR00385">
    <property type="entry name" value="P450"/>
</dbReference>
<evidence type="ECO:0000256" key="8">
    <source>
        <dbReference type="ARBA" id="ARBA00055433"/>
    </source>
</evidence>
<dbReference type="InterPro" id="IPR002397">
    <property type="entry name" value="Cyt_P450_B"/>
</dbReference>